<dbReference type="AlphaFoldDB" id="A0A8X6K2G9"/>
<reference evidence="1" key="1">
    <citation type="submission" date="2020-08" db="EMBL/GenBank/DDBJ databases">
        <title>Multicomponent nature underlies the extraordinary mechanical properties of spider dragline silk.</title>
        <authorList>
            <person name="Kono N."/>
            <person name="Nakamura H."/>
            <person name="Mori M."/>
            <person name="Yoshida Y."/>
            <person name="Ohtoshi R."/>
            <person name="Malay A.D."/>
            <person name="Moran D.A.P."/>
            <person name="Tomita M."/>
            <person name="Numata K."/>
            <person name="Arakawa K."/>
        </authorList>
    </citation>
    <scope>NUCLEOTIDE SEQUENCE</scope>
</reference>
<gene>
    <name evidence="1" type="ORF">TNIN_461051</name>
</gene>
<name>A0A8X6K2G9_9ARAC</name>
<evidence type="ECO:0000313" key="2">
    <source>
        <dbReference type="Proteomes" id="UP000886998"/>
    </source>
</evidence>
<dbReference type="EMBL" id="BMAV01027302">
    <property type="protein sequence ID" value="GFS58074.1"/>
    <property type="molecule type" value="Genomic_DNA"/>
</dbReference>
<sequence length="108" mass="12709">MCVSSFGEGKKFLSYDTLTFRCRITKINVAILRMNVCYARTRLYVHRRSFIWIIRPFHSRRVGDRVLYHLVVTKFPSLLLTLTLTESDGAEKVDVARPHVRFKIIYLS</sequence>
<dbReference type="Proteomes" id="UP000886998">
    <property type="component" value="Unassembled WGS sequence"/>
</dbReference>
<accession>A0A8X6K2G9</accession>
<protein>
    <submittedName>
        <fullName evidence="1">Uncharacterized protein</fullName>
    </submittedName>
</protein>
<organism evidence="1 2">
    <name type="scientific">Trichonephila inaurata madagascariensis</name>
    <dbReference type="NCBI Taxonomy" id="2747483"/>
    <lineage>
        <taxon>Eukaryota</taxon>
        <taxon>Metazoa</taxon>
        <taxon>Ecdysozoa</taxon>
        <taxon>Arthropoda</taxon>
        <taxon>Chelicerata</taxon>
        <taxon>Arachnida</taxon>
        <taxon>Araneae</taxon>
        <taxon>Araneomorphae</taxon>
        <taxon>Entelegynae</taxon>
        <taxon>Araneoidea</taxon>
        <taxon>Nephilidae</taxon>
        <taxon>Trichonephila</taxon>
        <taxon>Trichonephila inaurata</taxon>
    </lineage>
</organism>
<proteinExistence type="predicted"/>
<keyword evidence="2" id="KW-1185">Reference proteome</keyword>
<comment type="caution">
    <text evidence="1">The sequence shown here is derived from an EMBL/GenBank/DDBJ whole genome shotgun (WGS) entry which is preliminary data.</text>
</comment>
<evidence type="ECO:0000313" key="1">
    <source>
        <dbReference type="EMBL" id="GFS58074.1"/>
    </source>
</evidence>